<dbReference type="SUPFAM" id="SSF81383">
    <property type="entry name" value="F-box domain"/>
    <property type="match status" value="1"/>
</dbReference>
<dbReference type="InterPro" id="IPR036047">
    <property type="entry name" value="F-box-like_dom_sf"/>
</dbReference>
<dbReference type="Gene3D" id="1.20.1280.50">
    <property type="match status" value="1"/>
</dbReference>
<evidence type="ECO:0000259" key="1">
    <source>
        <dbReference type="Pfam" id="PF12937"/>
    </source>
</evidence>
<feature type="domain" description="F-box" evidence="1">
    <location>
        <begin position="19"/>
        <end position="72"/>
    </location>
</feature>
<dbReference type="Pfam" id="PF12937">
    <property type="entry name" value="F-box-like"/>
    <property type="match status" value="1"/>
</dbReference>
<dbReference type="OrthoDB" id="3252356at2759"/>
<dbReference type="Gene3D" id="3.80.10.10">
    <property type="entry name" value="Ribonuclease Inhibitor"/>
    <property type="match status" value="1"/>
</dbReference>
<keyword evidence="3" id="KW-1185">Reference proteome</keyword>
<name>A0A284RMX0_ARMOS</name>
<dbReference type="PANTHER" id="PTHR38926">
    <property type="entry name" value="F-BOX DOMAIN CONTAINING PROTEIN, EXPRESSED"/>
    <property type="match status" value="1"/>
</dbReference>
<dbReference type="AlphaFoldDB" id="A0A284RMX0"/>
<protein>
    <recommendedName>
        <fullName evidence="1">F-box domain-containing protein</fullName>
    </recommendedName>
</protein>
<accession>A0A284RMX0</accession>
<dbReference type="PANTHER" id="PTHR38926:SF5">
    <property type="entry name" value="F-BOX AND LEUCINE-RICH REPEAT PROTEIN 6"/>
    <property type="match status" value="1"/>
</dbReference>
<organism evidence="2 3">
    <name type="scientific">Armillaria ostoyae</name>
    <name type="common">Armillaria root rot fungus</name>
    <dbReference type="NCBI Taxonomy" id="47428"/>
    <lineage>
        <taxon>Eukaryota</taxon>
        <taxon>Fungi</taxon>
        <taxon>Dikarya</taxon>
        <taxon>Basidiomycota</taxon>
        <taxon>Agaricomycotina</taxon>
        <taxon>Agaricomycetes</taxon>
        <taxon>Agaricomycetidae</taxon>
        <taxon>Agaricales</taxon>
        <taxon>Marasmiineae</taxon>
        <taxon>Physalacriaceae</taxon>
        <taxon>Armillaria</taxon>
    </lineage>
</organism>
<dbReference type="SUPFAM" id="SSF52047">
    <property type="entry name" value="RNI-like"/>
    <property type="match status" value="1"/>
</dbReference>
<proteinExistence type="predicted"/>
<dbReference type="Proteomes" id="UP000219338">
    <property type="component" value="Unassembled WGS sequence"/>
</dbReference>
<evidence type="ECO:0000313" key="3">
    <source>
        <dbReference type="Proteomes" id="UP000219338"/>
    </source>
</evidence>
<dbReference type="InterPro" id="IPR001810">
    <property type="entry name" value="F-box_dom"/>
</dbReference>
<dbReference type="InterPro" id="IPR032675">
    <property type="entry name" value="LRR_dom_sf"/>
</dbReference>
<dbReference type="OMA" id="LECFIRM"/>
<gene>
    <name evidence="2" type="ORF">ARMOST_13506</name>
</gene>
<sequence>MLEIELAALSIDSSSTLPIDRLPNELLAKIFFLAAKETRHDTIPAPFIVSQTCRRWRNVALSTGDLWKFISFNFPLSSIQYLRANSMLSRSSTFPLDLLMDFRDPSWDWEEEPHGFTSNGMRSVIRLLEPHFNRLQDVDILLDTWAPMHTFLLETRRLDVASLPALKRLSLSRCNAYFALKGQIFQPQRLRDSLPLFGGIPLPGLNHLSLVGVHVNWSTAASSLSSLTSLELKYHAPDVLPTWNEFTDLISGSPDLRHLSVIGSCPCGAAGSTLISALTLSHFTLGFVDVDDAVQFVSSMHFPALESLSLEDVRSALDPTETVQDAVPLLECFIRMTSSTIPLHGLRCLKLNEINASQEALDSFFSILPSVTEMDLSESIPLAALEPSLGVVLCPLLRTLQYRSYNDWYSVRSLVYSRRDIGIPLHNVHVIFQQEPRDIQPLLQAGVLVTIDTSSDSDEDESSYSFRSHSP</sequence>
<dbReference type="EMBL" id="FUEG01000011">
    <property type="protein sequence ID" value="SJL10122.1"/>
    <property type="molecule type" value="Genomic_DNA"/>
</dbReference>
<evidence type="ECO:0000313" key="2">
    <source>
        <dbReference type="EMBL" id="SJL10122.1"/>
    </source>
</evidence>
<reference evidence="3" key="1">
    <citation type="journal article" date="2017" name="Nat. Ecol. Evol.">
        <title>Genome expansion and lineage-specific genetic innovations in the forest pathogenic fungi Armillaria.</title>
        <authorList>
            <person name="Sipos G."/>
            <person name="Prasanna A.N."/>
            <person name="Walter M.C."/>
            <person name="O'Connor E."/>
            <person name="Balint B."/>
            <person name="Krizsan K."/>
            <person name="Kiss B."/>
            <person name="Hess J."/>
            <person name="Varga T."/>
            <person name="Slot J."/>
            <person name="Riley R."/>
            <person name="Boka B."/>
            <person name="Rigling D."/>
            <person name="Barry K."/>
            <person name="Lee J."/>
            <person name="Mihaltcheva S."/>
            <person name="LaButti K."/>
            <person name="Lipzen A."/>
            <person name="Waldron R."/>
            <person name="Moloney N.M."/>
            <person name="Sperisen C."/>
            <person name="Kredics L."/>
            <person name="Vagvoelgyi C."/>
            <person name="Patrignani A."/>
            <person name="Fitzpatrick D."/>
            <person name="Nagy I."/>
            <person name="Doyle S."/>
            <person name="Anderson J.B."/>
            <person name="Grigoriev I.V."/>
            <person name="Gueldener U."/>
            <person name="Muensterkoetter M."/>
            <person name="Nagy L.G."/>
        </authorList>
    </citation>
    <scope>NUCLEOTIDE SEQUENCE [LARGE SCALE GENOMIC DNA]</scope>
    <source>
        <strain evidence="3">C18/9</strain>
    </source>
</reference>